<dbReference type="EMBL" id="LDQA01000027">
    <property type="protein sequence ID" value="KTR05250.1"/>
    <property type="molecule type" value="Genomic_DNA"/>
</dbReference>
<feature type="compositionally biased region" description="Basic and acidic residues" evidence="1">
    <location>
        <begin position="14"/>
        <end position="29"/>
    </location>
</feature>
<accession>A0A175RND7</accession>
<dbReference type="InterPro" id="IPR036388">
    <property type="entry name" value="WH-like_DNA-bd_sf"/>
</dbReference>
<dbReference type="AlphaFoldDB" id="A0A175RND7"/>
<name>A0A175RND7_9HYPH</name>
<evidence type="ECO:0000256" key="1">
    <source>
        <dbReference type="SAM" id="MobiDB-lite"/>
    </source>
</evidence>
<gene>
    <name evidence="2" type="ORF">NS365_12300</name>
</gene>
<organism evidence="2 3">
    <name type="scientific">Aureimonas ureilytica</name>
    <dbReference type="NCBI Taxonomy" id="401562"/>
    <lineage>
        <taxon>Bacteria</taxon>
        <taxon>Pseudomonadati</taxon>
        <taxon>Pseudomonadota</taxon>
        <taxon>Alphaproteobacteria</taxon>
        <taxon>Hyphomicrobiales</taxon>
        <taxon>Aurantimonadaceae</taxon>
        <taxon>Aureimonas</taxon>
    </lineage>
</organism>
<keyword evidence="3" id="KW-1185">Reference proteome</keyword>
<protein>
    <submittedName>
        <fullName evidence="2">Transposase</fullName>
    </submittedName>
</protein>
<feature type="compositionally biased region" description="Polar residues" evidence="1">
    <location>
        <begin position="1"/>
        <end position="12"/>
    </location>
</feature>
<dbReference type="InterPro" id="IPR009057">
    <property type="entry name" value="Homeodomain-like_sf"/>
</dbReference>
<evidence type="ECO:0000313" key="3">
    <source>
        <dbReference type="Proteomes" id="UP000078529"/>
    </source>
</evidence>
<dbReference type="SUPFAM" id="SSF46689">
    <property type="entry name" value="Homeodomain-like"/>
    <property type="match status" value="1"/>
</dbReference>
<evidence type="ECO:0000313" key="2">
    <source>
        <dbReference type="EMBL" id="KTR05250.1"/>
    </source>
</evidence>
<comment type="caution">
    <text evidence="2">The sequence shown here is derived from an EMBL/GenBank/DDBJ whole genome shotgun (WGS) entry which is preliminary data.</text>
</comment>
<sequence length="108" mass="12055">MRAVTSRPTNKVSPEVRERAVRPVLDHEGDRSSRWMACQSIATKIGRSAHTLLAWVKRAGIDAGKRAGMPTQVAEKTNAPERENRELWQVNEILRKASAYSAEAPFAE</sequence>
<proteinExistence type="predicted"/>
<feature type="region of interest" description="Disordered" evidence="1">
    <location>
        <begin position="1"/>
        <end position="29"/>
    </location>
</feature>
<dbReference type="PATRIC" id="fig|401562.4.peg.2240"/>
<reference evidence="2 3" key="1">
    <citation type="journal article" date="2016" name="Front. Microbiol.">
        <title>Genomic Resource of Rice Seed Associated Bacteria.</title>
        <authorList>
            <person name="Midha S."/>
            <person name="Bansal K."/>
            <person name="Sharma S."/>
            <person name="Kumar N."/>
            <person name="Patil P.P."/>
            <person name="Chaudhry V."/>
            <person name="Patil P.B."/>
        </authorList>
    </citation>
    <scope>NUCLEOTIDE SEQUENCE [LARGE SCALE GENOMIC DNA]</scope>
    <source>
        <strain evidence="2 3">NS365</strain>
    </source>
</reference>
<dbReference type="Proteomes" id="UP000078529">
    <property type="component" value="Unassembled WGS sequence"/>
</dbReference>
<dbReference type="Gene3D" id="1.10.10.10">
    <property type="entry name" value="Winged helix-like DNA-binding domain superfamily/Winged helix DNA-binding domain"/>
    <property type="match status" value="1"/>
</dbReference>